<keyword evidence="2" id="KW-0560">Oxidoreductase</keyword>
<feature type="domain" description="Nitroreductase" evidence="3">
    <location>
        <begin position="9"/>
        <end position="183"/>
    </location>
</feature>
<evidence type="ECO:0000313" key="5">
    <source>
        <dbReference type="Proteomes" id="UP001501176"/>
    </source>
</evidence>
<gene>
    <name evidence="4" type="ORF">GCM10009125_20960</name>
</gene>
<evidence type="ECO:0000313" key="4">
    <source>
        <dbReference type="EMBL" id="GAA0231753.1"/>
    </source>
</evidence>
<protein>
    <submittedName>
        <fullName evidence="4">Nitroreductase family protein</fullName>
    </submittedName>
</protein>
<dbReference type="InterPro" id="IPR029479">
    <property type="entry name" value="Nitroreductase"/>
</dbReference>
<name>A0ABN0TWA3_9BURK</name>
<dbReference type="Proteomes" id="UP001501176">
    <property type="component" value="Unassembled WGS sequence"/>
</dbReference>
<evidence type="ECO:0000256" key="1">
    <source>
        <dbReference type="ARBA" id="ARBA00007118"/>
    </source>
</evidence>
<dbReference type="PANTHER" id="PTHR43673">
    <property type="entry name" value="NAD(P)H NITROREDUCTASE YDGI-RELATED"/>
    <property type="match status" value="1"/>
</dbReference>
<dbReference type="RefSeq" id="WP_343821303.1">
    <property type="nucleotide sequence ID" value="NZ_BAAAFN010000015.1"/>
</dbReference>
<comment type="similarity">
    <text evidence="1">Belongs to the nitroreductase family.</text>
</comment>
<sequence>MNHPALDLIEQRASTNHFDPSHRFETSEIQRLVQLATRAPTAYNLQNWRFIAVCTPEAKRTLRALAYGQAKVSEAAATFIVCGLLPDPHALADRLRPFVEAGHMPASLAAAWQEDAQAKYADARAARDEAIRSASLGTATLIHAASALGLASSPMSGFDAAGVARAFGLAGHELPVMLVPVGRAAPGNWPQKPRRPLAEVLEIA</sequence>
<accession>A0ABN0TWA3</accession>
<dbReference type="Pfam" id="PF00881">
    <property type="entry name" value="Nitroreductase"/>
    <property type="match status" value="1"/>
</dbReference>
<evidence type="ECO:0000259" key="3">
    <source>
        <dbReference type="Pfam" id="PF00881"/>
    </source>
</evidence>
<proteinExistence type="inferred from homology"/>
<reference evidence="4 5" key="1">
    <citation type="journal article" date="2019" name="Int. J. Syst. Evol. Microbiol.">
        <title>The Global Catalogue of Microorganisms (GCM) 10K type strain sequencing project: providing services to taxonomists for standard genome sequencing and annotation.</title>
        <authorList>
            <consortium name="The Broad Institute Genomics Platform"/>
            <consortium name="The Broad Institute Genome Sequencing Center for Infectious Disease"/>
            <person name="Wu L."/>
            <person name="Ma J."/>
        </authorList>
    </citation>
    <scope>NUCLEOTIDE SEQUENCE [LARGE SCALE GENOMIC DNA]</scope>
    <source>
        <strain evidence="4 5">JCM 16240</strain>
    </source>
</reference>
<dbReference type="EMBL" id="BAAAFN010000015">
    <property type="protein sequence ID" value="GAA0231753.1"/>
    <property type="molecule type" value="Genomic_DNA"/>
</dbReference>
<dbReference type="Gene3D" id="3.40.109.10">
    <property type="entry name" value="NADH Oxidase"/>
    <property type="match status" value="1"/>
</dbReference>
<organism evidence="4 5">
    <name type="scientific">Castellaniella daejeonensis</name>
    <dbReference type="NCBI Taxonomy" id="659013"/>
    <lineage>
        <taxon>Bacteria</taxon>
        <taxon>Pseudomonadati</taxon>
        <taxon>Pseudomonadota</taxon>
        <taxon>Betaproteobacteria</taxon>
        <taxon>Burkholderiales</taxon>
        <taxon>Alcaligenaceae</taxon>
        <taxon>Castellaniella</taxon>
    </lineage>
</organism>
<evidence type="ECO:0000256" key="2">
    <source>
        <dbReference type="ARBA" id="ARBA00023002"/>
    </source>
</evidence>
<dbReference type="InterPro" id="IPR000415">
    <property type="entry name" value="Nitroreductase-like"/>
</dbReference>
<dbReference type="SUPFAM" id="SSF55469">
    <property type="entry name" value="FMN-dependent nitroreductase-like"/>
    <property type="match status" value="1"/>
</dbReference>
<comment type="caution">
    <text evidence="4">The sequence shown here is derived from an EMBL/GenBank/DDBJ whole genome shotgun (WGS) entry which is preliminary data.</text>
</comment>
<keyword evidence="5" id="KW-1185">Reference proteome</keyword>